<dbReference type="PANTHER" id="PTHR32329">
    <property type="entry name" value="BIFUNCTIONAL PROTEIN [INCLUDES 2-HYDROXYACYL-COA DEHYDRATASE (N-TER) AND ITS ACTIVATOR DOMAIN (C_TERM)-RELATED"/>
    <property type="match status" value="1"/>
</dbReference>
<dbReference type="PANTHER" id="PTHR32329:SF2">
    <property type="entry name" value="BIFUNCTIONAL PROTEIN [INCLUDES 2-HYDROXYACYL-COA DEHYDRATASE (N-TER) AND ITS ACTIVATOR DOMAIN (C_TERM)"/>
    <property type="match status" value="1"/>
</dbReference>
<comment type="caution">
    <text evidence="3">The sequence shown here is derived from an EMBL/GenBank/DDBJ whole genome shotgun (WGS) entry which is preliminary data.</text>
</comment>
<dbReference type="Pfam" id="PF09989">
    <property type="entry name" value="DUF2229"/>
    <property type="match status" value="1"/>
</dbReference>
<keyword evidence="1" id="KW-1133">Transmembrane helix</keyword>
<name>A0A1J5JK55_NEOTH</name>
<organism evidence="3 4">
    <name type="scientific">Neomoorella thermoacetica</name>
    <name type="common">Clostridium thermoaceticum</name>
    <dbReference type="NCBI Taxonomy" id="1525"/>
    <lineage>
        <taxon>Bacteria</taxon>
        <taxon>Bacillati</taxon>
        <taxon>Bacillota</taxon>
        <taxon>Clostridia</taxon>
        <taxon>Neomoorellales</taxon>
        <taxon>Neomoorellaceae</taxon>
        <taxon>Neomoorella</taxon>
    </lineage>
</organism>
<evidence type="ECO:0000259" key="2">
    <source>
        <dbReference type="Pfam" id="PF09989"/>
    </source>
</evidence>
<dbReference type="Gene3D" id="3.40.50.11900">
    <property type="match status" value="2"/>
</dbReference>
<feature type="transmembrane region" description="Helical" evidence="1">
    <location>
        <begin position="12"/>
        <end position="33"/>
    </location>
</feature>
<sequence length="727" mass="80813">MSYRVGIPRGLSYYYLFPFMQGFLTALGVEVVVSPPTDAVTLAAMNACPTDEPCVSVKLYFAHAKRLVESGVDYLFIPVLSSVEKDNYCCPKLIGAAAMIRNGLGLAPEQVLAPEWNEREKPGAWRENLLEIAARLGAGPERAAAAIRAGLEKQAACERMARQGLTLPLVYHRLCGTEKPRRQQFDPEARYDEGETIAVLGHPYLLYDGAGHQIVERLAEYARVITPEMVPPEDYRPEVATIFEGTRMWAYEARILGAGFSLLRKGQITKMVLVEAFECGPASVIESYLEAEAERFGVPFLLLTVDEHTGEAGLVTRLEAFVDTSGSRPVNPAGKKQAFFFPASRGGELKVGAPGMGLLDIALEAVLQECRVEMVPTPPVTKRTVELGKELAPEFICYPLVTTLGQIREVLEQGANTIVMVGGKGRCRLGWYAQVQELLLKRLGRDFHLVIIDSPLPWRERWPAFKQALKEITNNAPLWRIIQGIYLGYHKMAALDQGEAMVRRKRAYESQRGAADKAWRRFVGRVKTAAGVRSVKRVFNEFREELAAIPEVPASPLRVKIIGEIYTVLEGFVNQEIEQFLASREDLRVEVVREITATQWFNLNVLHRRYEVERHRAIVTAAAPYLDVSVGGHGQESVGEAVLAAREGYDGVIQLLPFTCMPEIVAQNILVPLSEKLDLPFLSLIINEQNGTAGWETRLEAFLEVLAERREKLAAPGGEKHGVLFGY</sequence>
<dbReference type="EMBL" id="MIHH01000003">
    <property type="protein sequence ID" value="OIQ09541.1"/>
    <property type="molecule type" value="Genomic_DNA"/>
</dbReference>
<feature type="domain" description="DUF2229" evidence="2">
    <location>
        <begin position="4"/>
        <end position="230"/>
    </location>
</feature>
<dbReference type="InterPro" id="IPR018709">
    <property type="entry name" value="CoA_activase_DUF2229"/>
</dbReference>
<evidence type="ECO:0000256" key="1">
    <source>
        <dbReference type="SAM" id="Phobius"/>
    </source>
</evidence>
<dbReference type="AlphaFoldDB" id="A0A1J5JK55"/>
<evidence type="ECO:0000313" key="4">
    <source>
        <dbReference type="Proteomes" id="UP000182743"/>
    </source>
</evidence>
<reference evidence="3 4" key="1">
    <citation type="submission" date="2016-08" db="EMBL/GenBank/DDBJ databases">
        <title>Genome-based comparison of Moorella thermoacetic strains.</title>
        <authorList>
            <person name="Poehlein A."/>
            <person name="Bengelsdorf F.R."/>
            <person name="Esser C."/>
            <person name="Duerre P."/>
            <person name="Daniel R."/>
        </authorList>
    </citation>
    <scope>NUCLEOTIDE SEQUENCE [LARGE SCALE GENOMIC DNA]</scope>
    <source>
        <strain evidence="3 4">DSM 11768</strain>
    </source>
</reference>
<gene>
    <name evidence="3" type="ORF">MOOR_09260</name>
</gene>
<protein>
    <submittedName>
        <fullName evidence="3">2-hydroxyglutaryl-CoA dehydratase, D-component</fullName>
    </submittedName>
</protein>
<keyword evidence="1" id="KW-0472">Membrane</keyword>
<proteinExistence type="predicted"/>
<accession>A0A1J5JK55</accession>
<dbReference type="InterPro" id="IPR051805">
    <property type="entry name" value="Dehydratase_Activator_Redct"/>
</dbReference>
<keyword evidence="1" id="KW-0812">Transmembrane</keyword>
<evidence type="ECO:0000313" key="3">
    <source>
        <dbReference type="EMBL" id="OIQ09541.1"/>
    </source>
</evidence>
<dbReference type="Proteomes" id="UP000182743">
    <property type="component" value="Unassembled WGS sequence"/>
</dbReference>
<dbReference type="RefSeq" id="WP_081358604.1">
    <property type="nucleotide sequence ID" value="NZ_MIHH01000003.1"/>
</dbReference>